<reference evidence="2" key="2">
    <citation type="submission" date="2020-09" db="EMBL/GenBank/DDBJ databases">
        <authorList>
            <person name="Sun Q."/>
            <person name="Ohkuma M."/>
        </authorList>
    </citation>
    <scope>NUCLEOTIDE SEQUENCE</scope>
    <source>
        <strain evidence="2">JCM 4369</strain>
    </source>
</reference>
<gene>
    <name evidence="2" type="ORF">GCM10010260_42360</name>
</gene>
<dbReference type="AlphaFoldDB" id="A0A918ICF1"/>
<dbReference type="EMBL" id="BMTD01000009">
    <property type="protein sequence ID" value="GGV01408.1"/>
    <property type="molecule type" value="Genomic_DNA"/>
</dbReference>
<feature type="region of interest" description="Disordered" evidence="1">
    <location>
        <begin position="1"/>
        <end position="81"/>
    </location>
</feature>
<evidence type="ECO:0000256" key="1">
    <source>
        <dbReference type="SAM" id="MobiDB-lite"/>
    </source>
</evidence>
<accession>A0A918ICF1</accession>
<sequence>MDGFGVGGVGVSGDGVDRSEPSAVGGPPLGQGVEPGARAGELPAPPAPFACPPSSGTSDTEPVGALAAPCFWGPPAEPTAT</sequence>
<evidence type="ECO:0000313" key="2">
    <source>
        <dbReference type="EMBL" id="GGV01408.1"/>
    </source>
</evidence>
<dbReference type="Proteomes" id="UP000618795">
    <property type="component" value="Unassembled WGS sequence"/>
</dbReference>
<proteinExistence type="predicted"/>
<keyword evidence="3" id="KW-1185">Reference proteome</keyword>
<name>A0A918ICF1_9ACTN</name>
<evidence type="ECO:0000313" key="3">
    <source>
        <dbReference type="Proteomes" id="UP000618795"/>
    </source>
</evidence>
<reference evidence="2" key="1">
    <citation type="journal article" date="2014" name="Int. J. Syst. Evol. Microbiol.">
        <title>Complete genome sequence of Corynebacterium casei LMG S-19264T (=DSM 44701T), isolated from a smear-ripened cheese.</title>
        <authorList>
            <consortium name="US DOE Joint Genome Institute (JGI-PGF)"/>
            <person name="Walter F."/>
            <person name="Albersmeier A."/>
            <person name="Kalinowski J."/>
            <person name="Ruckert C."/>
        </authorList>
    </citation>
    <scope>NUCLEOTIDE SEQUENCE</scope>
    <source>
        <strain evidence="2">JCM 4369</strain>
    </source>
</reference>
<feature type="compositionally biased region" description="Gly residues" evidence="1">
    <location>
        <begin position="1"/>
        <end position="13"/>
    </location>
</feature>
<comment type="caution">
    <text evidence="2">The sequence shown here is derived from an EMBL/GenBank/DDBJ whole genome shotgun (WGS) entry which is preliminary data.</text>
</comment>
<protein>
    <submittedName>
        <fullName evidence="2">Uncharacterized protein</fullName>
    </submittedName>
</protein>
<organism evidence="2 3">
    <name type="scientific">Streptomyces filipinensis</name>
    <dbReference type="NCBI Taxonomy" id="66887"/>
    <lineage>
        <taxon>Bacteria</taxon>
        <taxon>Bacillati</taxon>
        <taxon>Actinomycetota</taxon>
        <taxon>Actinomycetes</taxon>
        <taxon>Kitasatosporales</taxon>
        <taxon>Streptomycetaceae</taxon>
        <taxon>Streptomyces</taxon>
    </lineage>
</organism>